<dbReference type="Proteomes" id="UP000596827">
    <property type="component" value="Unassembled WGS sequence"/>
</dbReference>
<keyword evidence="6 7" id="KW-0472">Membrane</keyword>
<evidence type="ECO:0000256" key="4">
    <source>
        <dbReference type="ARBA" id="ARBA00022692"/>
    </source>
</evidence>
<evidence type="ECO:0000313" key="9">
    <source>
        <dbReference type="Proteomes" id="UP000596827"/>
    </source>
</evidence>
<evidence type="ECO:0000256" key="6">
    <source>
        <dbReference type="ARBA" id="ARBA00023136"/>
    </source>
</evidence>
<dbReference type="RefSeq" id="WP_187080320.1">
    <property type="nucleotide sequence ID" value="NZ_JACORU010000001.1"/>
</dbReference>
<dbReference type="PANTHER" id="PTHR33884:SF7">
    <property type="entry name" value="BSL8023 PROTEIN"/>
    <property type="match status" value="1"/>
</dbReference>
<dbReference type="PANTHER" id="PTHR33884">
    <property type="entry name" value="UPF0410 PROTEIN YMGE"/>
    <property type="match status" value="1"/>
</dbReference>
<organism evidence="8 9">
    <name type="scientific">Ramlibacter albus</name>
    <dbReference type="NCBI Taxonomy" id="2079448"/>
    <lineage>
        <taxon>Bacteria</taxon>
        <taxon>Pseudomonadati</taxon>
        <taxon>Pseudomonadota</taxon>
        <taxon>Betaproteobacteria</taxon>
        <taxon>Burkholderiales</taxon>
        <taxon>Comamonadaceae</taxon>
        <taxon>Ramlibacter</taxon>
    </lineage>
</organism>
<evidence type="ECO:0000313" key="8">
    <source>
        <dbReference type="EMBL" id="MBC5763906.1"/>
    </source>
</evidence>
<feature type="transmembrane region" description="Helical" evidence="7">
    <location>
        <begin position="29"/>
        <end position="47"/>
    </location>
</feature>
<evidence type="ECO:0000256" key="2">
    <source>
        <dbReference type="ARBA" id="ARBA00011006"/>
    </source>
</evidence>
<keyword evidence="3" id="KW-1003">Cell membrane</keyword>
<feature type="transmembrane region" description="Helical" evidence="7">
    <location>
        <begin position="59"/>
        <end position="78"/>
    </location>
</feature>
<evidence type="ECO:0000256" key="3">
    <source>
        <dbReference type="ARBA" id="ARBA00022475"/>
    </source>
</evidence>
<dbReference type="AlphaFoldDB" id="A0A923M4X6"/>
<gene>
    <name evidence="8" type="ORF">H8R02_05555</name>
</gene>
<comment type="similarity">
    <text evidence="2">Belongs to the UPF0410 family.</text>
</comment>
<dbReference type="InterPro" id="IPR007341">
    <property type="entry name" value="Transgly_assoc"/>
</dbReference>
<evidence type="ECO:0000256" key="1">
    <source>
        <dbReference type="ARBA" id="ARBA00004651"/>
    </source>
</evidence>
<keyword evidence="9" id="KW-1185">Reference proteome</keyword>
<evidence type="ECO:0000256" key="7">
    <source>
        <dbReference type="SAM" id="Phobius"/>
    </source>
</evidence>
<proteinExistence type="inferred from homology"/>
<dbReference type="GO" id="GO:0005886">
    <property type="term" value="C:plasma membrane"/>
    <property type="evidence" value="ECO:0007669"/>
    <property type="project" value="UniProtKB-SubCell"/>
</dbReference>
<keyword evidence="4 7" id="KW-0812">Transmembrane</keyword>
<keyword evidence="5 7" id="KW-1133">Transmembrane helix</keyword>
<comment type="caution">
    <text evidence="8">The sequence shown here is derived from an EMBL/GenBank/DDBJ whole genome shotgun (WGS) entry which is preliminary data.</text>
</comment>
<protein>
    <submittedName>
        <fullName evidence="8">GlsB/YeaQ/YmgE family stress response membrane protein</fullName>
    </submittedName>
</protein>
<dbReference type="EMBL" id="JACORU010000001">
    <property type="protein sequence ID" value="MBC5763906.1"/>
    <property type="molecule type" value="Genomic_DNA"/>
</dbReference>
<evidence type="ECO:0000256" key="5">
    <source>
        <dbReference type="ARBA" id="ARBA00022989"/>
    </source>
</evidence>
<dbReference type="Pfam" id="PF04226">
    <property type="entry name" value="Transgly_assoc"/>
    <property type="match status" value="1"/>
</dbReference>
<sequence>MSIIGTIIVGFIVGLIARALKPGNDRMGIIMTTLLGIAGAFIARFAGQAMGLYTANEPAGWIASVIGAIVLLFIFAMFRGRGRY</sequence>
<accession>A0A923M4X6</accession>
<comment type="subcellular location">
    <subcellularLocation>
        <location evidence="1">Cell membrane</location>
        <topology evidence="1">Multi-pass membrane protein</topology>
    </subcellularLocation>
</comment>
<reference evidence="8" key="1">
    <citation type="submission" date="2020-08" db="EMBL/GenBank/DDBJ databases">
        <title>Ramlibacter sp. GTP1 16S ribosomal RNA gene genome sequencing and assembly.</title>
        <authorList>
            <person name="Kang M."/>
        </authorList>
    </citation>
    <scope>NUCLEOTIDE SEQUENCE</scope>
    <source>
        <strain evidence="8">GTP1</strain>
    </source>
</reference>
<name>A0A923M4X6_9BURK</name>